<reference evidence="2 3" key="1">
    <citation type="submission" date="2023-05" db="EMBL/GenBank/DDBJ databases">
        <title>Rombocin, a short stable natural nisin variant, displays selective antimicrobial activity against Listeria monocytogenes and employs dual mode of action to kill target bacterial strains.</title>
        <authorList>
            <person name="Wambui J."/>
            <person name="Stephan R."/>
            <person name="Kuipers O.P."/>
        </authorList>
    </citation>
    <scope>NUCLEOTIDE SEQUENCE [LARGE SCALE GENOMIC DNA]</scope>
    <source>
        <strain evidence="2 3">RC002</strain>
    </source>
</reference>
<keyword evidence="3" id="KW-1185">Reference proteome</keyword>
<evidence type="ECO:0000256" key="1">
    <source>
        <dbReference type="SAM" id="Phobius"/>
    </source>
</evidence>
<dbReference type="InterPro" id="IPR021359">
    <property type="entry name" value="DUF2812"/>
</dbReference>
<dbReference type="EMBL" id="JASKYM010000006">
    <property type="protein sequence ID" value="MDK2564251.1"/>
    <property type="molecule type" value="Genomic_DNA"/>
</dbReference>
<feature type="transmembrane region" description="Helical" evidence="1">
    <location>
        <begin position="114"/>
        <end position="135"/>
    </location>
</feature>
<comment type="caution">
    <text evidence="2">The sequence shown here is derived from an EMBL/GenBank/DDBJ whole genome shotgun (WGS) entry which is preliminary data.</text>
</comment>
<organism evidence="2 3">
    <name type="scientific">Romboutsia sedimentorum</name>
    <dbReference type="NCBI Taxonomy" id="1368474"/>
    <lineage>
        <taxon>Bacteria</taxon>
        <taxon>Bacillati</taxon>
        <taxon>Bacillota</taxon>
        <taxon>Clostridia</taxon>
        <taxon>Peptostreptococcales</taxon>
        <taxon>Peptostreptococcaceae</taxon>
        <taxon>Romboutsia</taxon>
    </lineage>
</organism>
<keyword evidence="1" id="KW-0812">Transmembrane</keyword>
<proteinExistence type="predicted"/>
<evidence type="ECO:0000313" key="3">
    <source>
        <dbReference type="Proteomes" id="UP001301012"/>
    </source>
</evidence>
<gene>
    <name evidence="2" type="ORF">QOZ84_11880</name>
</gene>
<dbReference type="Proteomes" id="UP001301012">
    <property type="component" value="Unassembled WGS sequence"/>
</dbReference>
<name>A0ABT7EBE6_9FIRM</name>
<feature type="transmembrane region" description="Helical" evidence="1">
    <location>
        <begin position="147"/>
        <end position="171"/>
    </location>
</feature>
<evidence type="ECO:0000313" key="2">
    <source>
        <dbReference type="EMBL" id="MDK2564251.1"/>
    </source>
</evidence>
<accession>A0ABT7EBE6</accession>
<dbReference type="RefSeq" id="WP_284133179.1">
    <property type="nucleotide sequence ID" value="NZ_JASKYM010000006.1"/>
</dbReference>
<dbReference type="Pfam" id="PF11193">
    <property type="entry name" value="DUF2812"/>
    <property type="match status" value="1"/>
</dbReference>
<sequence length="185" mass="22085">MKKIVYKWFWSWHLEKEEQWLNDMSKQGWQLENVSLFKYTFKKDSQNEYLYRIEMLDTALKDNDRQEYIELVEETGAQKIANLGSWIYFRKKAELGDFNLFSDIDSVIKHLDRISILMAIFIPCTVLSFVNLLVINKNTIKVLNIEIAINIFIIVQLIIGGLLIFGLYQIFNKKKKLEKERQLHE</sequence>
<keyword evidence="1" id="KW-1133">Transmembrane helix</keyword>
<keyword evidence="1" id="KW-0472">Membrane</keyword>
<protein>
    <submittedName>
        <fullName evidence="2">DUF2812 domain-containing protein</fullName>
    </submittedName>
</protein>